<proteinExistence type="predicted"/>
<dbReference type="EMBL" id="ML987193">
    <property type="protein sequence ID" value="KAF2250796.1"/>
    <property type="molecule type" value="Genomic_DNA"/>
</dbReference>
<protein>
    <recommendedName>
        <fullName evidence="2">Protein kinase domain-containing protein</fullName>
    </recommendedName>
</protein>
<reference evidence="3" key="1">
    <citation type="journal article" date="2020" name="Stud. Mycol.">
        <title>101 Dothideomycetes genomes: a test case for predicting lifestyles and emergence of pathogens.</title>
        <authorList>
            <person name="Haridas S."/>
            <person name="Albert R."/>
            <person name="Binder M."/>
            <person name="Bloem J."/>
            <person name="Labutti K."/>
            <person name="Salamov A."/>
            <person name="Andreopoulos B."/>
            <person name="Baker S."/>
            <person name="Barry K."/>
            <person name="Bills G."/>
            <person name="Bluhm B."/>
            <person name="Cannon C."/>
            <person name="Castanera R."/>
            <person name="Culley D."/>
            <person name="Daum C."/>
            <person name="Ezra D."/>
            <person name="Gonzalez J."/>
            <person name="Henrissat B."/>
            <person name="Kuo A."/>
            <person name="Liang C."/>
            <person name="Lipzen A."/>
            <person name="Lutzoni F."/>
            <person name="Magnuson J."/>
            <person name="Mondo S."/>
            <person name="Nolan M."/>
            <person name="Ohm R."/>
            <person name="Pangilinan J."/>
            <person name="Park H.-J."/>
            <person name="Ramirez L."/>
            <person name="Alfaro M."/>
            <person name="Sun H."/>
            <person name="Tritt A."/>
            <person name="Yoshinaga Y."/>
            <person name="Zwiers L.-H."/>
            <person name="Turgeon B."/>
            <person name="Goodwin S."/>
            <person name="Spatafora J."/>
            <person name="Crous P."/>
            <person name="Grigoriev I."/>
        </authorList>
    </citation>
    <scope>NUCLEOTIDE SEQUENCE</scope>
    <source>
        <strain evidence="3">CBS 122368</strain>
    </source>
</reference>
<dbReference type="SUPFAM" id="SSF56112">
    <property type="entry name" value="Protein kinase-like (PK-like)"/>
    <property type="match status" value="1"/>
</dbReference>
<dbReference type="OrthoDB" id="3795368at2759"/>
<dbReference type="Proteomes" id="UP000800094">
    <property type="component" value="Unassembled WGS sequence"/>
</dbReference>
<gene>
    <name evidence="3" type="ORF">BU26DRAFT_503422</name>
</gene>
<dbReference type="Gene3D" id="1.10.510.10">
    <property type="entry name" value="Transferase(Phosphotransferase) domain 1"/>
    <property type="match status" value="1"/>
</dbReference>
<dbReference type="InterPro" id="IPR000719">
    <property type="entry name" value="Prot_kinase_dom"/>
</dbReference>
<evidence type="ECO:0000256" key="1">
    <source>
        <dbReference type="SAM" id="MobiDB-lite"/>
    </source>
</evidence>
<dbReference type="PROSITE" id="PS50011">
    <property type="entry name" value="PROTEIN_KINASE_DOM"/>
    <property type="match status" value="1"/>
</dbReference>
<feature type="region of interest" description="Disordered" evidence="1">
    <location>
        <begin position="264"/>
        <end position="284"/>
    </location>
</feature>
<name>A0A6A6IK87_9PLEO</name>
<evidence type="ECO:0000313" key="4">
    <source>
        <dbReference type="Proteomes" id="UP000800094"/>
    </source>
</evidence>
<dbReference type="AlphaFoldDB" id="A0A6A6IK87"/>
<keyword evidence="4" id="KW-1185">Reference proteome</keyword>
<organism evidence="3 4">
    <name type="scientific">Trematosphaeria pertusa</name>
    <dbReference type="NCBI Taxonomy" id="390896"/>
    <lineage>
        <taxon>Eukaryota</taxon>
        <taxon>Fungi</taxon>
        <taxon>Dikarya</taxon>
        <taxon>Ascomycota</taxon>
        <taxon>Pezizomycotina</taxon>
        <taxon>Dothideomycetes</taxon>
        <taxon>Pleosporomycetidae</taxon>
        <taxon>Pleosporales</taxon>
        <taxon>Massarineae</taxon>
        <taxon>Trematosphaeriaceae</taxon>
        <taxon>Trematosphaeria</taxon>
    </lineage>
</organism>
<accession>A0A6A6IK87</accession>
<dbReference type="GeneID" id="54580026"/>
<evidence type="ECO:0000313" key="3">
    <source>
        <dbReference type="EMBL" id="KAF2250796.1"/>
    </source>
</evidence>
<dbReference type="GO" id="GO:0004672">
    <property type="term" value="F:protein kinase activity"/>
    <property type="evidence" value="ECO:0007669"/>
    <property type="project" value="InterPro"/>
</dbReference>
<feature type="domain" description="Protein kinase" evidence="2">
    <location>
        <begin position="14"/>
        <end position="284"/>
    </location>
</feature>
<dbReference type="GO" id="GO:0005524">
    <property type="term" value="F:ATP binding"/>
    <property type="evidence" value="ECO:0007669"/>
    <property type="project" value="InterPro"/>
</dbReference>
<dbReference type="InterPro" id="IPR011009">
    <property type="entry name" value="Kinase-like_dom_sf"/>
</dbReference>
<evidence type="ECO:0000259" key="2">
    <source>
        <dbReference type="PROSITE" id="PS50011"/>
    </source>
</evidence>
<sequence>MEIAKGRIPVIEGMPKHYVAISNSGGEVYFCMQKSDYVQARSHILRQGEDYFEDLKSKVVAVKVVNERSSREPSNKVRILATVHKQAANKDAARYFVSVTNYDASYDIRGEGDWVAFQALTSSLTLVSLQRFCLNDGVPIPEELLFHIFIELVSAGRFLHEECSPVITHNDLHIRNLMLDPTKQDFSGFPNLVVIDFGLASERWSTSDDCCREATTQARLEEIKQLVNGAADQGLGAELLAPRAKGSHLGPPRLNAKTGLSAKLSHNHQTDPNKSPAHTYFTPK</sequence>
<dbReference type="RefSeq" id="XP_033685800.1">
    <property type="nucleotide sequence ID" value="XM_033826696.1"/>
</dbReference>